<dbReference type="OrthoDB" id="1708823at2759"/>
<keyword evidence="2" id="KW-1185">Reference proteome</keyword>
<dbReference type="Gene3D" id="3.40.50.720">
    <property type="entry name" value="NAD(P)-binding Rossmann-like Domain"/>
    <property type="match status" value="1"/>
</dbReference>
<dbReference type="Gramene" id="OE9A039745T3">
    <property type="protein sequence ID" value="OE9A039745C3"/>
    <property type="gene ID" value="OE9A039745"/>
</dbReference>
<accession>A0A8S0RHG6</accession>
<protein>
    <submittedName>
        <fullName evidence="1">SUMO-activating enzyme subunit 1B-1-like</fullName>
    </submittedName>
</protein>
<organism evidence="1 2">
    <name type="scientific">Olea europaea subsp. europaea</name>
    <dbReference type="NCBI Taxonomy" id="158383"/>
    <lineage>
        <taxon>Eukaryota</taxon>
        <taxon>Viridiplantae</taxon>
        <taxon>Streptophyta</taxon>
        <taxon>Embryophyta</taxon>
        <taxon>Tracheophyta</taxon>
        <taxon>Spermatophyta</taxon>
        <taxon>Magnoliopsida</taxon>
        <taxon>eudicotyledons</taxon>
        <taxon>Gunneridae</taxon>
        <taxon>Pentapetalae</taxon>
        <taxon>asterids</taxon>
        <taxon>lamiids</taxon>
        <taxon>Lamiales</taxon>
        <taxon>Oleaceae</taxon>
        <taxon>Oleeae</taxon>
        <taxon>Olea</taxon>
    </lineage>
</organism>
<gene>
    <name evidence="1" type="ORF">OLEA9_A039745</name>
</gene>
<sequence length="80" mass="9020">MVECLLEYSSFEEAVAIPWRSLPTSQEVSKLYLAMRVIERFEELESRNPGDTSIVDLREDQNTTEFPPVCAITGGILGQL</sequence>
<evidence type="ECO:0000313" key="1">
    <source>
        <dbReference type="EMBL" id="CAA2978714.1"/>
    </source>
</evidence>
<dbReference type="InterPro" id="IPR035985">
    <property type="entry name" value="Ubiquitin-activating_enz"/>
</dbReference>
<name>A0A8S0RHG6_OLEEU</name>
<dbReference type="SUPFAM" id="SSF69572">
    <property type="entry name" value="Activating enzymes of the ubiquitin-like proteins"/>
    <property type="match status" value="1"/>
</dbReference>
<reference evidence="1 2" key="1">
    <citation type="submission" date="2019-12" db="EMBL/GenBank/DDBJ databases">
        <authorList>
            <person name="Alioto T."/>
            <person name="Alioto T."/>
            <person name="Gomez Garrido J."/>
        </authorList>
    </citation>
    <scope>NUCLEOTIDE SEQUENCE [LARGE SCALE GENOMIC DNA]</scope>
</reference>
<dbReference type="AlphaFoldDB" id="A0A8S0RHG6"/>
<proteinExistence type="predicted"/>
<evidence type="ECO:0000313" key="2">
    <source>
        <dbReference type="Proteomes" id="UP000594638"/>
    </source>
</evidence>
<dbReference type="GO" id="GO:0008641">
    <property type="term" value="F:ubiquitin-like modifier activating enzyme activity"/>
    <property type="evidence" value="ECO:0007669"/>
    <property type="project" value="InterPro"/>
</dbReference>
<comment type="caution">
    <text evidence="1">The sequence shown here is derived from an EMBL/GenBank/DDBJ whole genome shotgun (WGS) entry which is preliminary data.</text>
</comment>
<dbReference type="EMBL" id="CACTIH010003622">
    <property type="protein sequence ID" value="CAA2978714.1"/>
    <property type="molecule type" value="Genomic_DNA"/>
</dbReference>
<dbReference type="Proteomes" id="UP000594638">
    <property type="component" value="Unassembled WGS sequence"/>
</dbReference>